<sequence length="407" mass="46632">MTVFKRIRRPLAAMEDFLCPIIGTCLTLKELHKIGRRFKYDGESTPYQLHTWLIRTGKNSPAVGKYLQKYLCEKYRSVMQRLDEFEGEALLSAWIAAVQEGQVAGAFWAILTRLDVPDAIIEEVFGEVHMMSHLQAAEVRTELKAFDSLRRENNQIIQKLQKTRSMLERQRAEKEELRRHLSQKEIELRQFRRQSAQMTKALQSYENTEALSVLKKEHSMLQKENKALRTQLTQEQALRNRAERRLENLREKIQNRPCRRCQISEPGSCPAKCPAALADDCPLGQGENCPRLCKKNILLVGGLEKLTPYYRGIIEGDFGGVFYRHDGDFRQGHSCLMSMVKKAHVVICPVGMSSHNACLCVKKLCKRLNKPCVMLAKPGLGALKQALTNMVEQEMFQSEVQGEILLQ</sequence>
<dbReference type="KEGG" id="dao:Desac_0338"/>
<dbReference type="eggNOG" id="COG3206">
    <property type="taxonomic scope" value="Bacteria"/>
</dbReference>
<proteinExistence type="inferred from homology"/>
<dbReference type="RefSeq" id="WP_013705342.1">
    <property type="nucleotide sequence ID" value="NC_015388.1"/>
</dbReference>
<evidence type="ECO:0000313" key="4">
    <source>
        <dbReference type="Proteomes" id="UP000000483"/>
    </source>
</evidence>
<evidence type="ECO:0000256" key="2">
    <source>
        <dbReference type="SAM" id="Coils"/>
    </source>
</evidence>
<dbReference type="EMBL" id="CP002629">
    <property type="protein sequence ID" value="AEB08229.1"/>
    <property type="molecule type" value="Genomic_DNA"/>
</dbReference>
<comment type="similarity">
    <text evidence="1">Belongs to the UPF0751 family.</text>
</comment>
<keyword evidence="2" id="KW-0175">Coiled coil</keyword>
<name>F2NEN9_DESAR</name>
<organism evidence="3 4">
    <name type="scientific">Desulfobacca acetoxidans (strain ATCC 700848 / DSM 11109 / ASRB2)</name>
    <dbReference type="NCBI Taxonomy" id="880072"/>
    <lineage>
        <taxon>Bacteria</taxon>
        <taxon>Pseudomonadati</taxon>
        <taxon>Thermodesulfobacteriota</taxon>
        <taxon>Desulfobaccia</taxon>
        <taxon>Desulfobaccales</taxon>
        <taxon>Desulfobaccaceae</taxon>
        <taxon>Desulfobacca</taxon>
    </lineage>
</organism>
<gene>
    <name evidence="3" type="ordered locus">Desac_0338</name>
</gene>
<dbReference type="AlphaFoldDB" id="F2NEN9"/>
<feature type="coiled-coil region" evidence="2">
    <location>
        <begin position="150"/>
        <end position="252"/>
    </location>
</feature>
<accession>F2NEN9</accession>
<dbReference type="Pfam" id="PF10087">
    <property type="entry name" value="DUF2325"/>
    <property type="match status" value="1"/>
</dbReference>
<dbReference type="InterPro" id="IPR016772">
    <property type="entry name" value="UCP020408"/>
</dbReference>
<evidence type="ECO:0000256" key="1">
    <source>
        <dbReference type="ARBA" id="ARBA00007189"/>
    </source>
</evidence>
<dbReference type="OrthoDB" id="7829313at2"/>
<evidence type="ECO:0008006" key="5">
    <source>
        <dbReference type="Google" id="ProtNLM"/>
    </source>
</evidence>
<dbReference type="Proteomes" id="UP000000483">
    <property type="component" value="Chromosome"/>
</dbReference>
<reference evidence="3 4" key="1">
    <citation type="journal article" date="2011" name="Stand. Genomic Sci.">
        <title>Complete genome sequence of the acetate-degrading sulfate reducer Desulfobacca acetoxidans type strain (ASRB2).</title>
        <authorList>
            <person name="Goker M."/>
            <person name="Teshima H."/>
            <person name="Lapidus A."/>
            <person name="Nolan M."/>
            <person name="Lucas S."/>
            <person name="Hammon N."/>
            <person name="Deshpande S."/>
            <person name="Cheng J.F."/>
            <person name="Tapia R."/>
            <person name="Han C."/>
            <person name="Goodwin L."/>
            <person name="Pitluck S."/>
            <person name="Huntemann M."/>
            <person name="Liolios K."/>
            <person name="Ivanova N."/>
            <person name="Pagani I."/>
            <person name="Mavromatis K."/>
            <person name="Ovchinikova G."/>
            <person name="Pati A."/>
            <person name="Chen A."/>
            <person name="Palaniappan K."/>
            <person name="Land M."/>
            <person name="Hauser L."/>
            <person name="Brambilla E.M."/>
            <person name="Rohde M."/>
            <person name="Spring S."/>
            <person name="Detter J.C."/>
            <person name="Woyke T."/>
            <person name="Bristow J."/>
            <person name="Eisen J.A."/>
            <person name="Markowitz V."/>
            <person name="Hugenholtz P."/>
            <person name="Kyrpides N.C."/>
            <person name="Klenk H.P."/>
        </authorList>
    </citation>
    <scope>NUCLEOTIDE SEQUENCE [LARGE SCALE GENOMIC DNA]</scope>
    <source>
        <strain evidence="4">ATCC 700848 / DSM 11109 / ASRB2</strain>
    </source>
</reference>
<dbReference type="STRING" id="880072.Desac_0338"/>
<evidence type="ECO:0000313" key="3">
    <source>
        <dbReference type="EMBL" id="AEB08229.1"/>
    </source>
</evidence>
<reference evidence="4" key="2">
    <citation type="submission" date="2011-03" db="EMBL/GenBank/DDBJ databases">
        <title>The complete genome of Desulfobacca acetoxidans DSM 11109.</title>
        <authorList>
            <consortium name="US DOE Joint Genome Institute (JGI-PGF)"/>
            <person name="Lucas S."/>
            <person name="Copeland A."/>
            <person name="Lapidus A."/>
            <person name="Bruce D."/>
            <person name="Goodwin L."/>
            <person name="Pitluck S."/>
            <person name="Peters L."/>
            <person name="Kyrpides N."/>
            <person name="Mavromatis K."/>
            <person name="Ivanova N."/>
            <person name="Ovchinnikova G."/>
            <person name="Teshima H."/>
            <person name="Detter J.C."/>
            <person name="Han C."/>
            <person name="Land M."/>
            <person name="Hauser L."/>
            <person name="Markowitz V."/>
            <person name="Cheng J.-F."/>
            <person name="Hugenholtz P."/>
            <person name="Woyke T."/>
            <person name="Wu D."/>
            <person name="Spring S."/>
            <person name="Schueler E."/>
            <person name="Brambilla E."/>
            <person name="Klenk H.-P."/>
            <person name="Eisen J.A."/>
        </authorList>
    </citation>
    <scope>NUCLEOTIDE SEQUENCE [LARGE SCALE GENOMIC DNA]</scope>
    <source>
        <strain evidence="4">ATCC 700848 / DSM 11109 / ASRB2</strain>
    </source>
</reference>
<dbReference type="HOGENOM" id="CLU_042408_0_0_7"/>
<protein>
    <recommendedName>
        <fullName evidence="5">DUF2325 domain-containing protein</fullName>
    </recommendedName>
</protein>
<keyword evidence="4" id="KW-1185">Reference proteome</keyword>